<dbReference type="EMBL" id="CP050292">
    <property type="protein sequence ID" value="QND70305.1"/>
    <property type="molecule type" value="Genomic_DNA"/>
</dbReference>
<accession>A0A7G6TU73</accession>
<evidence type="ECO:0000313" key="2">
    <source>
        <dbReference type="Proteomes" id="UP000515291"/>
    </source>
</evidence>
<protein>
    <submittedName>
        <fullName evidence="1">Uncharacterized protein</fullName>
    </submittedName>
</protein>
<evidence type="ECO:0000313" key="1">
    <source>
        <dbReference type="EMBL" id="QND70305.1"/>
    </source>
</evidence>
<sequence>MNDLILWNELTRREQRIMNKLFGGGSAYGDGPIETVNLMRLGLITESGLTSAGLELFIAAFKAQRDVCRAN</sequence>
<dbReference type="RefSeq" id="WP_175366776.1">
    <property type="nucleotide sequence ID" value="NZ_CP050292.1"/>
</dbReference>
<gene>
    <name evidence="1" type="ORF">HB776_02925</name>
</gene>
<reference evidence="2" key="1">
    <citation type="journal article" date="2020" name="Mol. Plant Microbe">
        <title>Rhizobial microsymbionts of the narrowly endemic Oxytropis species growing in Kamchatka are characterized by significant genetic diversity and possess a set of genes that are associated with T3SS and T6SS secretion systems and can affect the development of symbiosis.</title>
        <authorList>
            <person name="Safronova V."/>
            <person name="Guro P."/>
            <person name="Sazanova A."/>
            <person name="Kuznetsova I."/>
            <person name="Belimov A."/>
            <person name="Yakubov V."/>
            <person name="Chirak E."/>
            <person name="Afonin A."/>
            <person name="Gogolev Y."/>
            <person name="Andronov E."/>
            <person name="Tikhonovich I."/>
        </authorList>
    </citation>
    <scope>NUCLEOTIDE SEQUENCE [LARGE SCALE GENOMIC DNA]</scope>
    <source>
        <strain evidence="2">581</strain>
    </source>
</reference>
<dbReference type="KEGG" id="trb:HB776_02925"/>
<name>A0A7G6TU73_9BRAD</name>
<organism evidence="1 2">
    <name type="scientific">Tardiphaga robiniae</name>
    <dbReference type="NCBI Taxonomy" id="943830"/>
    <lineage>
        <taxon>Bacteria</taxon>
        <taxon>Pseudomonadati</taxon>
        <taxon>Pseudomonadota</taxon>
        <taxon>Alphaproteobacteria</taxon>
        <taxon>Hyphomicrobiales</taxon>
        <taxon>Nitrobacteraceae</taxon>
        <taxon>Tardiphaga</taxon>
    </lineage>
</organism>
<proteinExistence type="predicted"/>
<dbReference type="AlphaFoldDB" id="A0A7G6TU73"/>
<dbReference type="Proteomes" id="UP000515291">
    <property type="component" value="Chromosome"/>
</dbReference>